<accession>A0AB34IKS9</accession>
<name>A0AB34IKS9_PRYPA</name>
<proteinExistence type="predicted"/>
<evidence type="ECO:0000313" key="3">
    <source>
        <dbReference type="Proteomes" id="UP001515480"/>
    </source>
</evidence>
<dbReference type="Proteomes" id="UP001515480">
    <property type="component" value="Unassembled WGS sequence"/>
</dbReference>
<dbReference type="AlphaFoldDB" id="A0AB34IKS9"/>
<gene>
    <name evidence="2" type="ORF">AB1Y20_012954</name>
</gene>
<protein>
    <submittedName>
        <fullName evidence="2">Uncharacterized protein</fullName>
    </submittedName>
</protein>
<evidence type="ECO:0000256" key="1">
    <source>
        <dbReference type="SAM" id="MobiDB-lite"/>
    </source>
</evidence>
<keyword evidence="3" id="KW-1185">Reference proteome</keyword>
<organism evidence="2 3">
    <name type="scientific">Prymnesium parvum</name>
    <name type="common">Toxic golden alga</name>
    <dbReference type="NCBI Taxonomy" id="97485"/>
    <lineage>
        <taxon>Eukaryota</taxon>
        <taxon>Haptista</taxon>
        <taxon>Haptophyta</taxon>
        <taxon>Prymnesiophyceae</taxon>
        <taxon>Prymnesiales</taxon>
        <taxon>Prymnesiaceae</taxon>
        <taxon>Prymnesium</taxon>
    </lineage>
</organism>
<feature type="region of interest" description="Disordered" evidence="1">
    <location>
        <begin position="1"/>
        <end position="20"/>
    </location>
</feature>
<evidence type="ECO:0000313" key="2">
    <source>
        <dbReference type="EMBL" id="KAL1500287.1"/>
    </source>
</evidence>
<comment type="caution">
    <text evidence="2">The sequence shown here is derived from an EMBL/GenBank/DDBJ whole genome shotgun (WGS) entry which is preliminary data.</text>
</comment>
<dbReference type="EMBL" id="JBGBPQ010000023">
    <property type="protein sequence ID" value="KAL1500287.1"/>
    <property type="molecule type" value="Genomic_DNA"/>
</dbReference>
<sequence length="117" mass="12922">MMESVDANEDAAVADLHQSSGAAGTLEDAIWGTSDTYQHEQAEQMGEVMSNLKQLHGERIAAKRKASVLEGRAMEHMKNHSDEANKEDMELLAAHMEMELEMGILHSNNKVSHAYLS</sequence>
<reference evidence="2 3" key="1">
    <citation type="journal article" date="2024" name="Science">
        <title>Giant polyketide synthase enzymes in the biosynthesis of giant marine polyether toxins.</title>
        <authorList>
            <person name="Fallon T.R."/>
            <person name="Shende V.V."/>
            <person name="Wierzbicki I.H."/>
            <person name="Pendleton A.L."/>
            <person name="Watervoot N.F."/>
            <person name="Auber R.P."/>
            <person name="Gonzalez D.J."/>
            <person name="Wisecaver J.H."/>
            <person name="Moore B.S."/>
        </authorList>
    </citation>
    <scope>NUCLEOTIDE SEQUENCE [LARGE SCALE GENOMIC DNA]</scope>
    <source>
        <strain evidence="2 3">12B1</strain>
    </source>
</reference>